<accession>A0ABD0UBF5</accession>
<feature type="compositionally biased region" description="Basic and acidic residues" evidence="1">
    <location>
        <begin position="146"/>
        <end position="174"/>
    </location>
</feature>
<evidence type="ECO:0008006" key="5">
    <source>
        <dbReference type="Google" id="ProtNLM"/>
    </source>
</evidence>
<evidence type="ECO:0000313" key="4">
    <source>
        <dbReference type="Proteomes" id="UP001552299"/>
    </source>
</evidence>
<dbReference type="AlphaFoldDB" id="A0ABD0UBF5"/>
<evidence type="ECO:0000313" key="3">
    <source>
        <dbReference type="EMBL" id="KAL0907528.1"/>
    </source>
</evidence>
<protein>
    <recommendedName>
        <fullName evidence="5">Transmembrane protein</fullName>
    </recommendedName>
</protein>
<gene>
    <name evidence="3" type="ORF">M5K25_021943</name>
</gene>
<dbReference type="EMBL" id="JANQDX010000017">
    <property type="protein sequence ID" value="KAL0907528.1"/>
    <property type="molecule type" value="Genomic_DNA"/>
</dbReference>
<keyword evidence="2" id="KW-0812">Transmembrane</keyword>
<name>A0ABD0UBF5_DENTH</name>
<evidence type="ECO:0000256" key="1">
    <source>
        <dbReference type="SAM" id="MobiDB-lite"/>
    </source>
</evidence>
<keyword evidence="4" id="KW-1185">Reference proteome</keyword>
<feature type="region of interest" description="Disordered" evidence="1">
    <location>
        <begin position="125"/>
        <end position="174"/>
    </location>
</feature>
<sequence length="174" mass="19843">MHWVSHSWSKVNWSTGGDDNSGSRTDCISHGWWSGDHRSSNGRSKGTTKWLTNSRAIYGESRSRSCGMRRRMKYFCAWLATCVGVLVTTKFLDMLRQSPLPYLSSPRRNSLFSTNFRFTRRMIGDGRSQAKGKKDGTWARTVADVTEGKERGRASEGHEETSKKENFVPKRPEE</sequence>
<keyword evidence="2" id="KW-0472">Membrane</keyword>
<comment type="caution">
    <text evidence="3">The sequence shown here is derived from an EMBL/GenBank/DDBJ whole genome shotgun (WGS) entry which is preliminary data.</text>
</comment>
<feature type="transmembrane region" description="Helical" evidence="2">
    <location>
        <begin position="72"/>
        <end position="92"/>
    </location>
</feature>
<reference evidence="3 4" key="1">
    <citation type="journal article" date="2024" name="Plant Biotechnol. J.">
        <title>Dendrobium thyrsiflorum genome and its molecular insights into genes involved in important horticultural traits.</title>
        <authorList>
            <person name="Chen B."/>
            <person name="Wang J.Y."/>
            <person name="Zheng P.J."/>
            <person name="Li K.L."/>
            <person name="Liang Y.M."/>
            <person name="Chen X.F."/>
            <person name="Zhang C."/>
            <person name="Zhao X."/>
            <person name="He X."/>
            <person name="Zhang G.Q."/>
            <person name="Liu Z.J."/>
            <person name="Xu Q."/>
        </authorList>
    </citation>
    <scope>NUCLEOTIDE SEQUENCE [LARGE SCALE GENOMIC DNA]</scope>
    <source>
        <strain evidence="3">GZMU011</strain>
    </source>
</reference>
<keyword evidence="2" id="KW-1133">Transmembrane helix</keyword>
<organism evidence="3 4">
    <name type="scientific">Dendrobium thyrsiflorum</name>
    <name type="common">Pinecone-like raceme dendrobium</name>
    <name type="synonym">Orchid</name>
    <dbReference type="NCBI Taxonomy" id="117978"/>
    <lineage>
        <taxon>Eukaryota</taxon>
        <taxon>Viridiplantae</taxon>
        <taxon>Streptophyta</taxon>
        <taxon>Embryophyta</taxon>
        <taxon>Tracheophyta</taxon>
        <taxon>Spermatophyta</taxon>
        <taxon>Magnoliopsida</taxon>
        <taxon>Liliopsida</taxon>
        <taxon>Asparagales</taxon>
        <taxon>Orchidaceae</taxon>
        <taxon>Epidendroideae</taxon>
        <taxon>Malaxideae</taxon>
        <taxon>Dendrobiinae</taxon>
        <taxon>Dendrobium</taxon>
    </lineage>
</organism>
<proteinExistence type="predicted"/>
<dbReference type="Proteomes" id="UP001552299">
    <property type="component" value="Unassembled WGS sequence"/>
</dbReference>
<evidence type="ECO:0000256" key="2">
    <source>
        <dbReference type="SAM" id="Phobius"/>
    </source>
</evidence>